<reference evidence="1 2" key="1">
    <citation type="submission" date="2018-06" db="EMBL/GenBank/DDBJ databases">
        <authorList>
            <consortium name="Pathogen Informatics"/>
            <person name="Doyle S."/>
        </authorList>
    </citation>
    <scope>NUCLEOTIDE SEQUENCE [LARGE SCALE GENOMIC DNA]</scope>
    <source>
        <strain evidence="1 2">NCTC7688</strain>
    </source>
</reference>
<evidence type="ECO:0000313" key="2">
    <source>
        <dbReference type="Proteomes" id="UP000254707"/>
    </source>
</evidence>
<organism evidence="1 2">
    <name type="scientific">Staphylococcus saprophyticus</name>
    <dbReference type="NCBI Taxonomy" id="29385"/>
    <lineage>
        <taxon>Bacteria</taxon>
        <taxon>Bacillati</taxon>
        <taxon>Bacillota</taxon>
        <taxon>Bacilli</taxon>
        <taxon>Bacillales</taxon>
        <taxon>Staphylococcaceae</taxon>
        <taxon>Staphylococcus</taxon>
    </lineage>
</organism>
<dbReference type="AlphaFoldDB" id="A0A380HT38"/>
<dbReference type="EMBL" id="UHED01000001">
    <property type="protein sequence ID" value="SUM84888.1"/>
    <property type="molecule type" value="Genomic_DNA"/>
</dbReference>
<gene>
    <name evidence="1" type="ORF">NCTC7688_02738</name>
</gene>
<proteinExistence type="predicted"/>
<sequence>MPNFEKYNLSQVKTERFYQLPKYLFEDTYFKKMSAELYLKTLTLNLSIDKYSA</sequence>
<evidence type="ECO:0000313" key="1">
    <source>
        <dbReference type="EMBL" id="SUM84888.1"/>
    </source>
</evidence>
<accession>A0A380HT38</accession>
<protein>
    <submittedName>
        <fullName evidence="1">Replication initiator A family protein</fullName>
    </submittedName>
</protein>
<name>A0A380HT38_STASA</name>
<dbReference type="Proteomes" id="UP000254707">
    <property type="component" value="Unassembled WGS sequence"/>
</dbReference>